<dbReference type="PRINTS" id="PR00762">
    <property type="entry name" value="CLCHANNEL"/>
</dbReference>
<evidence type="ECO:0000256" key="8">
    <source>
        <dbReference type="SAM" id="MobiDB-lite"/>
    </source>
</evidence>
<dbReference type="OrthoDB" id="44789at2759"/>
<keyword evidence="3 9" id="KW-0812">Transmembrane</keyword>
<dbReference type="CDD" id="cd03684">
    <property type="entry name" value="ClC_3_like"/>
    <property type="match status" value="1"/>
</dbReference>
<evidence type="ECO:0000256" key="4">
    <source>
        <dbReference type="ARBA" id="ARBA00022989"/>
    </source>
</evidence>
<dbReference type="GO" id="GO:0005794">
    <property type="term" value="C:Golgi apparatus"/>
    <property type="evidence" value="ECO:0007669"/>
    <property type="project" value="TreeGrafter"/>
</dbReference>
<dbReference type="InterPro" id="IPR001807">
    <property type="entry name" value="ClC"/>
</dbReference>
<organism evidence="10 11">
    <name type="scientific">[Candida] railenensis</name>
    <dbReference type="NCBI Taxonomy" id="45579"/>
    <lineage>
        <taxon>Eukaryota</taxon>
        <taxon>Fungi</taxon>
        <taxon>Dikarya</taxon>
        <taxon>Ascomycota</taxon>
        <taxon>Saccharomycotina</taxon>
        <taxon>Pichiomycetes</taxon>
        <taxon>Debaryomycetaceae</taxon>
        <taxon>Kurtzmaniella</taxon>
    </lineage>
</organism>
<dbReference type="EMBL" id="CAKXYY010000016">
    <property type="protein sequence ID" value="CAH2354349.1"/>
    <property type="molecule type" value="Genomic_DNA"/>
</dbReference>
<feature type="transmembrane region" description="Helical" evidence="9">
    <location>
        <begin position="530"/>
        <end position="547"/>
    </location>
</feature>
<dbReference type="Gene3D" id="1.10.3080.10">
    <property type="entry name" value="Clc chloride channel"/>
    <property type="match status" value="1"/>
</dbReference>
<evidence type="ECO:0000256" key="1">
    <source>
        <dbReference type="ARBA" id="ARBA00004141"/>
    </source>
</evidence>
<name>A0A9P0QTP7_9ASCO</name>
<evidence type="ECO:0000256" key="7">
    <source>
        <dbReference type="ARBA" id="ARBA00023214"/>
    </source>
</evidence>
<dbReference type="PANTHER" id="PTHR45711:SF3">
    <property type="entry name" value="CLC CHANNEL"/>
    <property type="match status" value="1"/>
</dbReference>
<protein>
    <recommendedName>
        <fullName evidence="12">Chloride channel protein</fullName>
    </recommendedName>
</protein>
<evidence type="ECO:0000256" key="2">
    <source>
        <dbReference type="ARBA" id="ARBA00022448"/>
    </source>
</evidence>
<keyword evidence="7" id="KW-0868">Chloride</keyword>
<feature type="transmembrane region" description="Helical" evidence="9">
    <location>
        <begin position="568"/>
        <end position="589"/>
    </location>
</feature>
<evidence type="ECO:0000256" key="3">
    <source>
        <dbReference type="ARBA" id="ARBA00022692"/>
    </source>
</evidence>
<feature type="compositionally biased region" description="Low complexity" evidence="8">
    <location>
        <begin position="392"/>
        <end position="402"/>
    </location>
</feature>
<feature type="region of interest" description="Disordered" evidence="8">
    <location>
        <begin position="1"/>
        <end position="95"/>
    </location>
</feature>
<feature type="region of interest" description="Disordered" evidence="8">
    <location>
        <begin position="381"/>
        <end position="406"/>
    </location>
</feature>
<feature type="region of interest" description="Disordered" evidence="8">
    <location>
        <begin position="118"/>
        <end position="138"/>
    </location>
</feature>
<feature type="transmembrane region" description="Helical" evidence="9">
    <location>
        <begin position="443"/>
        <end position="460"/>
    </location>
</feature>
<feature type="compositionally biased region" description="Basic residues" evidence="8">
    <location>
        <begin position="1"/>
        <end position="16"/>
    </location>
</feature>
<evidence type="ECO:0008006" key="12">
    <source>
        <dbReference type="Google" id="ProtNLM"/>
    </source>
</evidence>
<feature type="transmembrane region" description="Helical" evidence="9">
    <location>
        <begin position="756"/>
        <end position="776"/>
    </location>
</feature>
<evidence type="ECO:0000256" key="6">
    <source>
        <dbReference type="ARBA" id="ARBA00023136"/>
    </source>
</evidence>
<dbReference type="InterPro" id="IPR046342">
    <property type="entry name" value="CBS_dom_sf"/>
</dbReference>
<dbReference type="SUPFAM" id="SSF81340">
    <property type="entry name" value="Clc chloride channel"/>
    <property type="match status" value="1"/>
</dbReference>
<comment type="subcellular location">
    <subcellularLocation>
        <location evidence="1">Membrane</location>
        <topology evidence="1">Multi-pass membrane protein</topology>
    </subcellularLocation>
</comment>
<accession>A0A9P0QTP7</accession>
<gene>
    <name evidence="10" type="ORF">CLIB1423_16S00628</name>
</gene>
<reference evidence="10" key="1">
    <citation type="submission" date="2022-03" db="EMBL/GenBank/DDBJ databases">
        <authorList>
            <person name="Legras J.-L."/>
            <person name="Devillers H."/>
            <person name="Grondin C."/>
        </authorList>
    </citation>
    <scope>NUCLEOTIDE SEQUENCE</scope>
    <source>
        <strain evidence="10">CLIB 1423</strain>
    </source>
</reference>
<dbReference type="GO" id="GO:0005886">
    <property type="term" value="C:plasma membrane"/>
    <property type="evidence" value="ECO:0007669"/>
    <property type="project" value="TreeGrafter"/>
</dbReference>
<evidence type="ECO:0000256" key="9">
    <source>
        <dbReference type="SAM" id="Phobius"/>
    </source>
</evidence>
<dbReference type="Proteomes" id="UP000837801">
    <property type="component" value="Unassembled WGS sequence"/>
</dbReference>
<feature type="transmembrane region" description="Helical" evidence="9">
    <location>
        <begin position="235"/>
        <end position="259"/>
    </location>
</feature>
<feature type="compositionally biased region" description="Polar residues" evidence="8">
    <location>
        <begin position="120"/>
        <end position="136"/>
    </location>
</feature>
<dbReference type="InterPro" id="IPR014743">
    <property type="entry name" value="Cl-channel_core"/>
</dbReference>
<sequence length="1107" mass="123715">MPNTKSGRRGRSKTKKLCLSSDPQTTTSESSSSKNHPQSSGTPRGAYQSKWMASDHQLNSTQIPMQTSSSSSHAQVQTPNRITPGRKTPGDGVTSRKKLNRIKSLSKIEIRSPIVRKKTSSFGKQTARTADNTPSHTPLLGPLDLHEAESLRTINTNPSLSSRLMGIVLPESFYTLRNYYNDFTTIDWVQAFIATNRFNYEVSQRNWIVDYDDTESFSEARAPPIRSKIPFYYKAYLVLGKWALIVIIGFLFSLIAFFIDKIEILLVGFKHGYCKSNWFASQISCCISPDLKDKSLKTVYMNVFRSGAVAHTGMSDPNTCSEWVTWSEFFKNNTLHKAIPVDFLIYVALTILLAYLACVITLTTRITSYLSGITSNGNIVGSETRGGKHTSESSFHSSSSSDDTSDHNVHARVIYTASGSGVPEVKTILSGFFIRRFLGTYSLFAKTITLILAIASGMALGKEGPYVHLATCVGNIMSRFFPYINNNDLMKKQILSASASSGVALAFGSPLGGVLFILEEINNYLPSHQLFLVFFCAIISTLFLKFLNPYGTGKTVLFELEYNSDWKSIELVFFILIGMCGGIFGAAFVKFIHWWTKNFRSLSFIKDKPIFEVCCISLLTGVVTFWNPYTKQAASELVLDLATPCPKFVTGTLNSALCPQTESMYIHELKSLMFAFITKIVLTFVTFGLKLPCGIYVPSMVIGSLFGRIAGMLLHLMNYKVDLGIYSMISAGAFMAGVTRMNITLVTILFELTSSYTYVLPIAIAIAVANWMGSILETNSLYESLLISNDYPFMSSETEPLDPMITAGAIINESDTYKSMGNRMILDDDDNNRNFKKLWSEPGTTSSMMEMARSPINYIDPSSSARTLNKPSSGATSPLLNAGMVNYNEYSPLDDLNNNNDNRKLYIDVTNSPYVSASILQSKLVLLAEKSLLDGCIPLVMNDICVGLIFFAELEYCLDKLETFVQQYSITEEIFCKLLPDEKFYQTNVPNENIQMVLRHNHSVVTTAIQNHFAVAPMDYFSYRSTENHPEENFNNDFIQLFYELIDLTDSIDTNPIFINQDSELTLAHLIFDKIGNRVIVLLKDGKYYGVLHKKVLIDYCRQEESS</sequence>
<keyword evidence="5" id="KW-0406">Ion transport</keyword>
<dbReference type="AlphaFoldDB" id="A0A9P0QTP7"/>
<feature type="transmembrane region" description="Helical" evidence="9">
    <location>
        <begin position="343"/>
        <end position="362"/>
    </location>
</feature>
<feature type="compositionally biased region" description="Polar residues" evidence="8">
    <location>
        <begin position="56"/>
        <end position="81"/>
    </location>
</feature>
<dbReference type="PANTHER" id="PTHR45711">
    <property type="entry name" value="CHLORIDE CHANNEL PROTEIN"/>
    <property type="match status" value="1"/>
</dbReference>
<feature type="compositionally biased region" description="Polar residues" evidence="8">
    <location>
        <begin position="21"/>
        <end position="42"/>
    </location>
</feature>
<keyword evidence="11" id="KW-1185">Reference proteome</keyword>
<dbReference type="GO" id="GO:0005769">
    <property type="term" value="C:early endosome"/>
    <property type="evidence" value="ECO:0007669"/>
    <property type="project" value="TreeGrafter"/>
</dbReference>
<proteinExistence type="predicted"/>
<comment type="caution">
    <text evidence="10">The sequence shown here is derived from an EMBL/GenBank/DDBJ whole genome shotgun (WGS) entry which is preliminary data.</text>
</comment>
<dbReference type="Pfam" id="PF00654">
    <property type="entry name" value="Voltage_CLC"/>
    <property type="match status" value="1"/>
</dbReference>
<keyword evidence="2" id="KW-0813">Transport</keyword>
<keyword evidence="4 9" id="KW-1133">Transmembrane helix</keyword>
<feature type="transmembrane region" description="Helical" evidence="9">
    <location>
        <begin position="723"/>
        <end position="750"/>
    </location>
</feature>
<evidence type="ECO:0000256" key="5">
    <source>
        <dbReference type="ARBA" id="ARBA00023065"/>
    </source>
</evidence>
<keyword evidence="6 9" id="KW-0472">Membrane</keyword>
<feature type="transmembrane region" description="Helical" evidence="9">
    <location>
        <begin position="494"/>
        <end position="518"/>
    </location>
</feature>
<evidence type="ECO:0000313" key="10">
    <source>
        <dbReference type="EMBL" id="CAH2354349.1"/>
    </source>
</evidence>
<evidence type="ECO:0000313" key="11">
    <source>
        <dbReference type="Proteomes" id="UP000837801"/>
    </source>
</evidence>
<dbReference type="SUPFAM" id="SSF54631">
    <property type="entry name" value="CBS-domain pair"/>
    <property type="match status" value="1"/>
</dbReference>
<dbReference type="GO" id="GO:0005247">
    <property type="term" value="F:voltage-gated chloride channel activity"/>
    <property type="evidence" value="ECO:0007669"/>
    <property type="project" value="TreeGrafter"/>
</dbReference>